<feature type="region of interest" description="Disordered" evidence="1">
    <location>
        <begin position="118"/>
        <end position="143"/>
    </location>
</feature>
<gene>
    <name evidence="2" type="ORF">FIBSPDRAFT_54355</name>
</gene>
<dbReference type="EMBL" id="KV417590">
    <property type="protein sequence ID" value="KZP16695.1"/>
    <property type="molecule type" value="Genomic_DNA"/>
</dbReference>
<organism evidence="2 3">
    <name type="scientific">Athelia psychrophila</name>
    <dbReference type="NCBI Taxonomy" id="1759441"/>
    <lineage>
        <taxon>Eukaryota</taxon>
        <taxon>Fungi</taxon>
        <taxon>Dikarya</taxon>
        <taxon>Basidiomycota</taxon>
        <taxon>Agaricomycotina</taxon>
        <taxon>Agaricomycetes</taxon>
        <taxon>Agaricomycetidae</taxon>
        <taxon>Atheliales</taxon>
        <taxon>Atheliaceae</taxon>
        <taxon>Athelia</taxon>
    </lineage>
</organism>
<proteinExistence type="predicted"/>
<protein>
    <submittedName>
        <fullName evidence="2">Uncharacterized protein</fullName>
    </submittedName>
</protein>
<evidence type="ECO:0000313" key="2">
    <source>
        <dbReference type="EMBL" id="KZP16695.1"/>
    </source>
</evidence>
<evidence type="ECO:0000313" key="3">
    <source>
        <dbReference type="Proteomes" id="UP000076532"/>
    </source>
</evidence>
<dbReference type="Proteomes" id="UP000076532">
    <property type="component" value="Unassembled WGS sequence"/>
</dbReference>
<accession>A0A166FDQ0</accession>
<sequence length="143" mass="16109">MLFKMYLLPTMSFRTSLAPSNTLATPLAKHPLRGANASQDRHLSSARLGHITHFVFFLLVPKRTPTSATNPYCRKLVPRSRRVLPEPQSTSLSPMLSYDLKRVQFLIFSYLPNDHDRPASHLSSPQRILFTTPAAHSPSTRNA</sequence>
<evidence type="ECO:0000256" key="1">
    <source>
        <dbReference type="SAM" id="MobiDB-lite"/>
    </source>
</evidence>
<dbReference type="AlphaFoldDB" id="A0A166FDQ0"/>
<reference evidence="2 3" key="1">
    <citation type="journal article" date="2016" name="Mol. Biol. Evol.">
        <title>Comparative Genomics of Early-Diverging Mushroom-Forming Fungi Provides Insights into the Origins of Lignocellulose Decay Capabilities.</title>
        <authorList>
            <person name="Nagy L.G."/>
            <person name="Riley R."/>
            <person name="Tritt A."/>
            <person name="Adam C."/>
            <person name="Daum C."/>
            <person name="Floudas D."/>
            <person name="Sun H."/>
            <person name="Yadav J.S."/>
            <person name="Pangilinan J."/>
            <person name="Larsson K.H."/>
            <person name="Matsuura K."/>
            <person name="Barry K."/>
            <person name="Labutti K."/>
            <person name="Kuo R."/>
            <person name="Ohm R.A."/>
            <person name="Bhattacharya S.S."/>
            <person name="Shirouzu T."/>
            <person name="Yoshinaga Y."/>
            <person name="Martin F.M."/>
            <person name="Grigoriev I.V."/>
            <person name="Hibbett D.S."/>
        </authorList>
    </citation>
    <scope>NUCLEOTIDE SEQUENCE [LARGE SCALE GENOMIC DNA]</scope>
    <source>
        <strain evidence="2 3">CBS 109695</strain>
    </source>
</reference>
<keyword evidence="3" id="KW-1185">Reference proteome</keyword>
<name>A0A166FDQ0_9AGAM</name>